<feature type="domain" description="GST N-terminal" evidence="1">
    <location>
        <begin position="10"/>
        <end position="92"/>
    </location>
</feature>
<dbReference type="InterPro" id="IPR050983">
    <property type="entry name" value="GST_Omega/HSP26"/>
</dbReference>
<dbReference type="SFLD" id="SFLDS00019">
    <property type="entry name" value="Glutathione_Transferase_(cytos"/>
    <property type="match status" value="1"/>
</dbReference>
<evidence type="ECO:0000313" key="3">
    <source>
        <dbReference type="Proteomes" id="UP000749646"/>
    </source>
</evidence>
<dbReference type="Pfam" id="PF13417">
    <property type="entry name" value="GST_N_3"/>
    <property type="match status" value="1"/>
</dbReference>
<dbReference type="EMBL" id="JAAAHW010000620">
    <property type="protein sequence ID" value="KAG0000539.1"/>
    <property type="molecule type" value="Genomic_DNA"/>
</dbReference>
<dbReference type="AlphaFoldDB" id="A0A9P6MHC8"/>
<accession>A0A9P6MHC8</accession>
<dbReference type="InterPro" id="IPR054416">
    <property type="entry name" value="GST_UstS-like_C"/>
</dbReference>
<dbReference type="GO" id="GO:0005737">
    <property type="term" value="C:cytoplasm"/>
    <property type="evidence" value="ECO:0007669"/>
    <property type="project" value="TreeGrafter"/>
</dbReference>
<dbReference type="Pfam" id="PF22041">
    <property type="entry name" value="GST_C_7"/>
    <property type="match status" value="1"/>
</dbReference>
<dbReference type="Proteomes" id="UP000749646">
    <property type="component" value="Unassembled WGS sequence"/>
</dbReference>
<evidence type="ECO:0000313" key="2">
    <source>
        <dbReference type="EMBL" id="KAG0000539.1"/>
    </source>
</evidence>
<dbReference type="PANTHER" id="PTHR43968:SF6">
    <property type="entry name" value="GLUTATHIONE S-TRANSFERASE OMEGA"/>
    <property type="match status" value="1"/>
</dbReference>
<dbReference type="SUPFAM" id="SSF52833">
    <property type="entry name" value="Thioredoxin-like"/>
    <property type="match status" value="1"/>
</dbReference>
<dbReference type="InterPro" id="IPR036282">
    <property type="entry name" value="Glutathione-S-Trfase_C_sf"/>
</dbReference>
<dbReference type="PROSITE" id="PS50404">
    <property type="entry name" value="GST_NTER"/>
    <property type="match status" value="1"/>
</dbReference>
<organism evidence="2 3">
    <name type="scientific">Modicella reniformis</name>
    <dbReference type="NCBI Taxonomy" id="1440133"/>
    <lineage>
        <taxon>Eukaryota</taxon>
        <taxon>Fungi</taxon>
        <taxon>Fungi incertae sedis</taxon>
        <taxon>Mucoromycota</taxon>
        <taxon>Mortierellomycotina</taxon>
        <taxon>Mortierellomycetes</taxon>
        <taxon>Mortierellales</taxon>
        <taxon>Mortierellaceae</taxon>
        <taxon>Modicella</taxon>
    </lineage>
</organism>
<evidence type="ECO:0000259" key="1">
    <source>
        <dbReference type="PROSITE" id="PS50404"/>
    </source>
</evidence>
<dbReference type="OrthoDB" id="4951845at2759"/>
<dbReference type="InterPro" id="IPR040079">
    <property type="entry name" value="Glutathione_S-Trfase"/>
</dbReference>
<keyword evidence="3" id="KW-1185">Reference proteome</keyword>
<gene>
    <name evidence="2" type="ORF">BGZ65_004277</name>
</gene>
<proteinExistence type="predicted"/>
<dbReference type="PANTHER" id="PTHR43968">
    <property type="match status" value="1"/>
</dbReference>
<dbReference type="Gene3D" id="3.40.30.10">
    <property type="entry name" value="Glutaredoxin"/>
    <property type="match status" value="1"/>
</dbReference>
<dbReference type="Gene3D" id="1.20.1050.10">
    <property type="match status" value="1"/>
</dbReference>
<dbReference type="SUPFAM" id="SSF47616">
    <property type="entry name" value="GST C-terminal domain-like"/>
    <property type="match status" value="1"/>
</dbReference>
<reference evidence="2" key="1">
    <citation type="journal article" date="2020" name="Fungal Divers.">
        <title>Resolving the Mortierellaceae phylogeny through synthesis of multi-gene phylogenetics and phylogenomics.</title>
        <authorList>
            <person name="Vandepol N."/>
            <person name="Liber J."/>
            <person name="Desiro A."/>
            <person name="Na H."/>
            <person name="Kennedy M."/>
            <person name="Barry K."/>
            <person name="Grigoriev I.V."/>
            <person name="Miller A.N."/>
            <person name="O'Donnell K."/>
            <person name="Stajich J.E."/>
            <person name="Bonito G."/>
        </authorList>
    </citation>
    <scope>NUCLEOTIDE SEQUENCE</scope>
    <source>
        <strain evidence="2">MES-2147</strain>
    </source>
</reference>
<comment type="caution">
    <text evidence="2">The sequence shown here is derived from an EMBL/GenBank/DDBJ whole genome shotgun (WGS) entry which is preliminary data.</text>
</comment>
<dbReference type="InterPro" id="IPR004045">
    <property type="entry name" value="Glutathione_S-Trfase_N"/>
</dbReference>
<name>A0A9P6MHC8_9FUNG</name>
<protein>
    <recommendedName>
        <fullName evidence="1">GST N-terminal domain-containing protein</fullName>
    </recommendedName>
</protein>
<dbReference type="InterPro" id="IPR036249">
    <property type="entry name" value="Thioredoxin-like_sf"/>
</dbReference>
<sequence>MTAPKLFDLVDGKTRKVSFSPMVWRAKFALNHKKVAYETIPVTFLDIPVLIPKTCPNITSPTVPTMQISGNEGIQDSLAIAEYLEKTYPDGPSIFGREKSEKNLQKFFDSYVSSKLHPVIQRLVYIEMYEAQDDDNAAYFKSSREKSGGNTLENLGGDPNQNIKELKEHLGLIHKALGSGEFITGEQPGWADFTLLAAFIWFNSFSPQKFEEGVLNAFGDQVLRNYWQKAQALIH</sequence>